<reference evidence="3" key="1">
    <citation type="journal article" date="2019" name="Int. J. Syst. Evol. Microbiol.">
        <title>The Global Catalogue of Microorganisms (GCM) 10K type strain sequencing project: providing services to taxonomists for standard genome sequencing and annotation.</title>
        <authorList>
            <consortium name="The Broad Institute Genomics Platform"/>
            <consortium name="The Broad Institute Genome Sequencing Center for Infectious Disease"/>
            <person name="Wu L."/>
            <person name="Ma J."/>
        </authorList>
    </citation>
    <scope>NUCLEOTIDE SEQUENCE [LARGE SCALE GENOMIC DNA]</scope>
    <source>
        <strain evidence="3">CECT 8289</strain>
    </source>
</reference>
<evidence type="ECO:0000313" key="3">
    <source>
        <dbReference type="Proteomes" id="UP001595907"/>
    </source>
</evidence>
<comment type="caution">
    <text evidence="2">The sequence shown here is derived from an EMBL/GenBank/DDBJ whole genome shotgun (WGS) entry which is preliminary data.</text>
</comment>
<dbReference type="RefSeq" id="WP_379705436.1">
    <property type="nucleotide sequence ID" value="NZ_JBHSCZ010000001.1"/>
</dbReference>
<evidence type="ECO:0000256" key="1">
    <source>
        <dbReference type="SAM" id="SignalP"/>
    </source>
</evidence>
<keyword evidence="3" id="KW-1185">Reference proteome</keyword>
<evidence type="ECO:0000313" key="2">
    <source>
        <dbReference type="EMBL" id="MFC4261318.1"/>
    </source>
</evidence>
<dbReference type="NCBIfam" id="TIGR03519">
    <property type="entry name" value="T9SS_PorP_fam"/>
    <property type="match status" value="1"/>
</dbReference>
<dbReference type="Pfam" id="PF11751">
    <property type="entry name" value="PorP_SprF"/>
    <property type="match status" value="1"/>
</dbReference>
<keyword evidence="1" id="KW-0732">Signal</keyword>
<feature type="signal peptide" evidence="1">
    <location>
        <begin position="1"/>
        <end position="20"/>
    </location>
</feature>
<proteinExistence type="predicted"/>
<dbReference type="EMBL" id="JBHSCZ010000001">
    <property type="protein sequence ID" value="MFC4261318.1"/>
    <property type="molecule type" value="Genomic_DNA"/>
</dbReference>
<dbReference type="Proteomes" id="UP001595907">
    <property type="component" value="Unassembled WGS sequence"/>
</dbReference>
<dbReference type="InterPro" id="IPR019861">
    <property type="entry name" value="PorP/SprF_Bacteroidetes"/>
</dbReference>
<organism evidence="2 3">
    <name type="scientific">Ferruginibacter yonginensis</name>
    <dbReference type="NCBI Taxonomy" id="1310416"/>
    <lineage>
        <taxon>Bacteria</taxon>
        <taxon>Pseudomonadati</taxon>
        <taxon>Bacteroidota</taxon>
        <taxon>Chitinophagia</taxon>
        <taxon>Chitinophagales</taxon>
        <taxon>Chitinophagaceae</taxon>
        <taxon>Ferruginibacter</taxon>
    </lineage>
</organism>
<sequence length="344" mass="38027">MKKLFVFILLLVYVSSEVNAQAKPAYSQYILNNYILNPALAGIENYTDIKISNRNQWTGIGGAPNTTYVSVQGPLGKSDYRTNATSFAVPGENPRGKQFWQDYTAPDPHHGIGFYAVTDKAGYINRWTVSATYAYHKPIGVRTTLAAGFNLGMSGINLDATKATFPNGDTQDPAIGVATGELRKVKPEIGAGLWLYSAKYFAGISVLNIVPAKAKFTTNNKYGTYYTPNYFATVGYRFTAGENFTVVPSVSLQYWQPQLLGVHTNAKLQYRDQAWVGASYRYSDFIAGYSAMAGYNFSNTVNVSYSYEVATNTRLRTYTGNTHEFVIGFTLGNKYSDACPRNIF</sequence>
<name>A0ABV8QNE6_9BACT</name>
<gene>
    <name evidence="2" type="ORF">ACFOWM_00380</name>
</gene>
<feature type="chain" id="PRO_5045966759" evidence="1">
    <location>
        <begin position="21"/>
        <end position="344"/>
    </location>
</feature>
<accession>A0ABV8QNE6</accession>
<protein>
    <submittedName>
        <fullName evidence="2">PorP/SprF family type IX secretion system membrane protein</fullName>
    </submittedName>
</protein>